<reference evidence="7" key="1">
    <citation type="submission" date="2020-08" db="EMBL/GenBank/DDBJ databases">
        <title>Genetic structure, function and evolution of capsule biosynthesis loci in Vibrio parahaemolyticus.</title>
        <authorList>
            <person name="Li L."/>
            <person name="Bian S."/>
        </authorList>
    </citation>
    <scope>NUCLEOTIDE SEQUENCE</scope>
    <source>
        <strain evidence="7">VP366</strain>
    </source>
</reference>
<comment type="subcellular location">
    <subcellularLocation>
        <location evidence="1">Cell membrane</location>
        <topology evidence="1">Multi-pass membrane protein</topology>
    </subcellularLocation>
</comment>
<feature type="transmembrane region" description="Helical" evidence="6">
    <location>
        <begin position="12"/>
        <end position="37"/>
    </location>
</feature>
<sequence length="440" mass="50638">MYAKAFGVELLGVFNLSLSIVNSALVLGTFGLTIYAIKESGSNKYSNRKLAGKAIDVIKIRLFFTFLFLIVLGGGGYLFGGFDNTLILSILLLSFSVFGEIISNDWLFVYFKQQKILFFRGVVLKILLLLAMYFLIDDSDDYFTFLILYSSANFILCFIFLYKSVDLLSVNWLCLPDFSLIYKALPILGLTLASSFYGKFDSVILGYILSNFDYGIYSAAYKLIQVALVIITSWAVVLLPYVAQANNSFAKYLKFTYIISLLVSLFIFHNAELIIISLYGDDFIPSVNLMKYMSLIIPIVSVYNYMIYQNSNKLLLRKNVFWFLLFVGFNVLFIFMFRHSISPIVFVYLTILFNFLILLSVVYYTKINEFCKIIVQLLLTTVVVCFLYYVLLFFLIGSNFYLLITAQMIFLVAVLIVLLFILKVVDKKWIIVLFWRLQDR</sequence>
<organism evidence="7">
    <name type="scientific">Vibrio parahaemolyticus</name>
    <dbReference type="NCBI Taxonomy" id="670"/>
    <lineage>
        <taxon>Bacteria</taxon>
        <taxon>Pseudomonadati</taxon>
        <taxon>Pseudomonadota</taxon>
        <taxon>Gammaproteobacteria</taxon>
        <taxon>Vibrionales</taxon>
        <taxon>Vibrionaceae</taxon>
        <taxon>Vibrio</taxon>
    </lineage>
</organism>
<dbReference type="InterPro" id="IPR050833">
    <property type="entry name" value="Poly_Biosynth_Transport"/>
</dbReference>
<keyword evidence="5 6" id="KW-0472">Membrane</keyword>
<evidence type="ECO:0000256" key="6">
    <source>
        <dbReference type="SAM" id="Phobius"/>
    </source>
</evidence>
<evidence type="ECO:0000256" key="1">
    <source>
        <dbReference type="ARBA" id="ARBA00004651"/>
    </source>
</evidence>
<feature type="transmembrane region" description="Helical" evidence="6">
    <location>
        <begin position="255"/>
        <end position="280"/>
    </location>
</feature>
<dbReference type="PANTHER" id="PTHR30250">
    <property type="entry name" value="PST FAMILY PREDICTED COLANIC ACID TRANSPORTER"/>
    <property type="match status" value="1"/>
</dbReference>
<feature type="transmembrane region" description="Helical" evidence="6">
    <location>
        <begin position="377"/>
        <end position="396"/>
    </location>
</feature>
<feature type="transmembrane region" description="Helical" evidence="6">
    <location>
        <begin position="142"/>
        <end position="161"/>
    </location>
</feature>
<feature type="transmembrane region" description="Helical" evidence="6">
    <location>
        <begin position="402"/>
        <end position="422"/>
    </location>
</feature>
<gene>
    <name evidence="7" type="ORF">VP366_00019</name>
</gene>
<protein>
    <recommendedName>
        <fullName evidence="8">Polysaccharide biosynthesis protein</fullName>
    </recommendedName>
</protein>
<name>A0A7M1WH60_VIBPH</name>
<feature type="transmembrane region" description="Helical" evidence="6">
    <location>
        <begin position="292"/>
        <end position="308"/>
    </location>
</feature>
<evidence type="ECO:0000256" key="2">
    <source>
        <dbReference type="ARBA" id="ARBA00022475"/>
    </source>
</evidence>
<dbReference type="InterPro" id="IPR002797">
    <property type="entry name" value="Polysacc_synth"/>
</dbReference>
<keyword evidence="2" id="KW-1003">Cell membrane</keyword>
<keyword evidence="3 6" id="KW-0812">Transmembrane</keyword>
<evidence type="ECO:0000313" key="7">
    <source>
        <dbReference type="EMBL" id="QOS26351.1"/>
    </source>
</evidence>
<evidence type="ECO:0008006" key="8">
    <source>
        <dbReference type="Google" id="ProtNLM"/>
    </source>
</evidence>
<dbReference type="GO" id="GO:0005886">
    <property type="term" value="C:plasma membrane"/>
    <property type="evidence" value="ECO:0007669"/>
    <property type="project" value="UniProtKB-SubCell"/>
</dbReference>
<feature type="transmembrane region" description="Helical" evidence="6">
    <location>
        <begin position="86"/>
        <end position="110"/>
    </location>
</feature>
<feature type="transmembrane region" description="Helical" evidence="6">
    <location>
        <begin position="220"/>
        <end position="243"/>
    </location>
</feature>
<dbReference type="Pfam" id="PF01943">
    <property type="entry name" value="Polysacc_synt"/>
    <property type="match status" value="1"/>
</dbReference>
<evidence type="ECO:0000256" key="4">
    <source>
        <dbReference type="ARBA" id="ARBA00022989"/>
    </source>
</evidence>
<evidence type="ECO:0000256" key="5">
    <source>
        <dbReference type="ARBA" id="ARBA00023136"/>
    </source>
</evidence>
<feature type="transmembrane region" description="Helical" evidence="6">
    <location>
        <begin position="58"/>
        <end position="80"/>
    </location>
</feature>
<feature type="transmembrane region" description="Helical" evidence="6">
    <location>
        <begin position="117"/>
        <end position="136"/>
    </location>
</feature>
<accession>A0A7M1WH60</accession>
<dbReference type="PANTHER" id="PTHR30250:SF11">
    <property type="entry name" value="O-ANTIGEN TRANSPORTER-RELATED"/>
    <property type="match status" value="1"/>
</dbReference>
<feature type="transmembrane region" description="Helical" evidence="6">
    <location>
        <begin position="320"/>
        <end position="338"/>
    </location>
</feature>
<keyword evidence="4 6" id="KW-1133">Transmembrane helix</keyword>
<proteinExistence type="predicted"/>
<dbReference type="EMBL" id="MT898320">
    <property type="protein sequence ID" value="QOS26351.1"/>
    <property type="molecule type" value="Genomic_DNA"/>
</dbReference>
<feature type="transmembrane region" description="Helical" evidence="6">
    <location>
        <begin position="344"/>
        <end position="365"/>
    </location>
</feature>
<dbReference type="AlphaFoldDB" id="A0A7M1WH60"/>
<evidence type="ECO:0000256" key="3">
    <source>
        <dbReference type="ARBA" id="ARBA00022692"/>
    </source>
</evidence>